<dbReference type="SUPFAM" id="SSF53300">
    <property type="entry name" value="vWA-like"/>
    <property type="match status" value="1"/>
</dbReference>
<gene>
    <name evidence="2" type="ORF">AXFE_14070</name>
</gene>
<dbReference type="PANTHER" id="PTHR39338:SF6">
    <property type="entry name" value="BLL5662 PROTEIN"/>
    <property type="match status" value="1"/>
</dbReference>
<dbReference type="Gene3D" id="3.40.50.410">
    <property type="entry name" value="von Willebrand factor, type A domain"/>
    <property type="match status" value="1"/>
</dbReference>
<dbReference type="InterPro" id="IPR008912">
    <property type="entry name" value="Uncharacterised_CoxE"/>
</dbReference>
<dbReference type="InterPro" id="IPR011195">
    <property type="entry name" value="UCP010256"/>
</dbReference>
<dbReference type="EMBL" id="JXYS01000031">
    <property type="protein sequence ID" value="KJF17699.1"/>
    <property type="molecule type" value="Genomic_DNA"/>
</dbReference>
<dbReference type="Pfam" id="PF05762">
    <property type="entry name" value="VWA_CoxE"/>
    <property type="match status" value="1"/>
</dbReference>
<accession>A0A0D8HIL0</accession>
<dbReference type="PANTHER" id="PTHR39338">
    <property type="entry name" value="BLL5662 PROTEIN-RELATED"/>
    <property type="match status" value="1"/>
</dbReference>
<dbReference type="InterPro" id="IPR002035">
    <property type="entry name" value="VWF_A"/>
</dbReference>
<evidence type="ECO:0000313" key="2">
    <source>
        <dbReference type="EMBL" id="KJF17699.1"/>
    </source>
</evidence>
<proteinExistence type="predicted"/>
<dbReference type="PIRSF" id="PIRSF010256">
    <property type="entry name" value="CoxE_vWa"/>
    <property type="match status" value="1"/>
</dbReference>
<sequence>MANTYEIVVGFGEHLRANEVLADPDSLSLFLRGMELVGIDTRAKVYEVARVTLVKRVEDLAKFDRAFAKFFDGGIFDDDSLFSEPQVHETLFIDIASDEEDQSDETQDIPEDENHVTLRFSAKEILSNKDFAKCTRVELVQLYAMMSMMRFSGSKQRSRRMIRDRRGGLLDLKGTVSKAISRYGEPIERVYKTNGKRFRRIVFILDISGSMDPYARALLRFVHASVLARSRIEVFTFSTRLTRITRELTWREPDQALNDVSKRVADFSGGTRLGETIGEFNNNYGVRGMARGANVVILSDGWDRGDPDHLGLEMARLHRVARKVIWVNPLKAHEGYAPLARGMAAALPYVDVFVEGHSLNALANLVRVLDAP</sequence>
<dbReference type="CDD" id="cd00198">
    <property type="entry name" value="vWFA"/>
    <property type="match status" value="1"/>
</dbReference>
<evidence type="ECO:0000313" key="3">
    <source>
        <dbReference type="Proteomes" id="UP000032360"/>
    </source>
</evidence>
<dbReference type="SMART" id="SM00327">
    <property type="entry name" value="VWA"/>
    <property type="match status" value="1"/>
</dbReference>
<dbReference type="PATRIC" id="fig|1280514.3.peg.1832"/>
<dbReference type="RefSeq" id="WP_052605146.1">
    <property type="nucleotide sequence ID" value="NZ_JXYS01000031.1"/>
</dbReference>
<dbReference type="InterPro" id="IPR036465">
    <property type="entry name" value="vWFA_dom_sf"/>
</dbReference>
<feature type="domain" description="VWFA" evidence="1">
    <location>
        <begin position="198"/>
        <end position="367"/>
    </location>
</feature>
<dbReference type="AlphaFoldDB" id="A0A0D8HIL0"/>
<protein>
    <submittedName>
        <fullName evidence="2">VWA domain containing CoxE-like protein</fullName>
    </submittedName>
</protein>
<name>A0A0D8HIL0_9ACTN</name>
<dbReference type="STRING" id="1280514.AXFE_14070"/>
<comment type="caution">
    <text evidence="2">The sequence shown here is derived from an EMBL/GenBank/DDBJ whole genome shotgun (WGS) entry which is preliminary data.</text>
</comment>
<reference evidence="2 3" key="1">
    <citation type="submission" date="2015-01" db="EMBL/GenBank/DDBJ databases">
        <title>Draft genome of the acidophilic iron oxidizer Acidithrix ferrooxidans strain Py-F3.</title>
        <authorList>
            <person name="Poehlein A."/>
            <person name="Eisen S."/>
            <person name="Schloemann M."/>
            <person name="Johnson B.D."/>
            <person name="Daniel R."/>
            <person name="Muehling M."/>
        </authorList>
    </citation>
    <scope>NUCLEOTIDE SEQUENCE [LARGE SCALE GENOMIC DNA]</scope>
    <source>
        <strain evidence="2 3">Py-F3</strain>
    </source>
</reference>
<evidence type="ECO:0000259" key="1">
    <source>
        <dbReference type="SMART" id="SM00327"/>
    </source>
</evidence>
<keyword evidence="3" id="KW-1185">Reference proteome</keyword>
<dbReference type="Proteomes" id="UP000032360">
    <property type="component" value="Unassembled WGS sequence"/>
</dbReference>
<organism evidence="2 3">
    <name type="scientific">Acidithrix ferrooxidans</name>
    <dbReference type="NCBI Taxonomy" id="1280514"/>
    <lineage>
        <taxon>Bacteria</taxon>
        <taxon>Bacillati</taxon>
        <taxon>Actinomycetota</taxon>
        <taxon>Acidimicrobiia</taxon>
        <taxon>Acidimicrobiales</taxon>
        <taxon>Acidimicrobiaceae</taxon>
        <taxon>Acidithrix</taxon>
    </lineage>
</organism>
<dbReference type="OrthoDB" id="9790469at2"/>